<feature type="region of interest" description="Disordered" evidence="1">
    <location>
        <begin position="370"/>
        <end position="403"/>
    </location>
</feature>
<dbReference type="Proteomes" id="UP001499942">
    <property type="component" value="Unassembled WGS sequence"/>
</dbReference>
<gene>
    <name evidence="2" type="ORF">GCM10010393_03640</name>
</gene>
<protein>
    <recommendedName>
        <fullName evidence="4">Inducer of phenazine B</fullName>
    </recommendedName>
</protein>
<reference evidence="2 3" key="1">
    <citation type="journal article" date="2019" name="Int. J. Syst. Evol. Microbiol.">
        <title>The Global Catalogue of Microorganisms (GCM) 10K type strain sequencing project: providing services to taxonomists for standard genome sequencing and annotation.</title>
        <authorList>
            <consortium name="The Broad Institute Genomics Platform"/>
            <consortium name="The Broad Institute Genome Sequencing Center for Infectious Disease"/>
            <person name="Wu L."/>
            <person name="Ma J."/>
        </authorList>
    </citation>
    <scope>NUCLEOTIDE SEQUENCE [LARGE SCALE GENOMIC DNA]</scope>
    <source>
        <strain evidence="2 3">JCM 5062</strain>
    </source>
</reference>
<proteinExistence type="predicted"/>
<comment type="caution">
    <text evidence="2">The sequence shown here is derived from an EMBL/GenBank/DDBJ whole genome shotgun (WGS) entry which is preliminary data.</text>
</comment>
<dbReference type="Pfam" id="PF14518">
    <property type="entry name" value="Haem_oxygenas_2"/>
    <property type="match status" value="1"/>
</dbReference>
<dbReference type="Gene3D" id="1.20.910.10">
    <property type="entry name" value="Heme oxygenase-like"/>
    <property type="match status" value="1"/>
</dbReference>
<evidence type="ECO:0000313" key="3">
    <source>
        <dbReference type="Proteomes" id="UP001499942"/>
    </source>
</evidence>
<accession>A0ABN3L6D5</accession>
<organism evidence="2 3">
    <name type="scientific">Streptomyces gobitricini</name>
    <dbReference type="NCBI Taxonomy" id="68211"/>
    <lineage>
        <taxon>Bacteria</taxon>
        <taxon>Bacillati</taxon>
        <taxon>Actinomycetota</taxon>
        <taxon>Actinomycetes</taxon>
        <taxon>Kitasatosporales</taxon>
        <taxon>Streptomycetaceae</taxon>
        <taxon>Streptomyces</taxon>
    </lineage>
</organism>
<sequence length="721" mass="79530">MWREKYRRCADPEIFLGTTAIQTLMAEVASVDLGTEPPNLSVTLDEVSAWSDEQRSAYRELTDLADRTEASETLAHALLRQSGPLASTLGAWLQGMSAPGVFEDEVHLRILALFADDIGVGGPRSSRYDAFKVLAAQSGRPELAVDADELAAERPIRDHMFALPATLFAISRRSDEFAPLIAGIDVVMRSVGMLPCWEALRASEGTAAEWARLDLARSTGATGISAPLDVSRDVAGKFRATGEAARRQVELGAAWMLDALRSWNALLLDEARVALHPRRAMEQLIRERAREGAVYHQNFRMGGGDTLSELLERAKSDPGPLLKELAATRMVKPGNAERSSLVNGLIGPKGPMFRVFSAADVEVISKWIDSLADPDPDPDPEPALPPVARVPSAPAPDVLDRTDEDGVVPADIREAYFVLQGRVLAPATRDFAVRYVKRWLGRAKRSLGRTDRSLPEQWAPTGLRPWLLDMHDKHGDEFETGRSGDMPSREQVVDETLQLAPLTLIDGSWLQGFTDAGLATSRFGFPLFETYWDELGNGDIDINHPKIYRDVLREMGIELAPTGSREFAYDTRFREESLERPVYWLCLGKLPHTFMPEILGMNLAMELSGVGGSYRTARRFLKHYGFSTHFVDLHNTIDNVSTGHSAWAADAIDTHMRTVSKLSTPAEAAAEWERVRIGYESLAPLPSSTIADRIGDRFLTTPWKPRSHGGSLFHHAPVGVS</sequence>
<dbReference type="EMBL" id="BAAASR010000002">
    <property type="protein sequence ID" value="GAA2476900.1"/>
    <property type="molecule type" value="Genomic_DNA"/>
</dbReference>
<dbReference type="SMART" id="SM01236">
    <property type="entry name" value="Haem_oxygenase_2"/>
    <property type="match status" value="1"/>
</dbReference>
<feature type="compositionally biased region" description="Low complexity" evidence="1">
    <location>
        <begin position="386"/>
        <end position="397"/>
    </location>
</feature>
<name>A0ABN3L6D5_9ACTN</name>
<dbReference type="InterPro" id="IPR016084">
    <property type="entry name" value="Haem_Oase-like_multi-hlx"/>
</dbReference>
<evidence type="ECO:0000313" key="2">
    <source>
        <dbReference type="EMBL" id="GAA2476900.1"/>
    </source>
</evidence>
<dbReference type="RefSeq" id="WP_344355538.1">
    <property type="nucleotide sequence ID" value="NZ_BAAASR010000002.1"/>
</dbReference>
<evidence type="ECO:0008006" key="4">
    <source>
        <dbReference type="Google" id="ProtNLM"/>
    </source>
</evidence>
<keyword evidence="3" id="KW-1185">Reference proteome</keyword>
<evidence type="ECO:0000256" key="1">
    <source>
        <dbReference type="SAM" id="MobiDB-lite"/>
    </source>
</evidence>